<sequence length="524" mass="59171">MDRYLLQDEIMIDDSVNNNPIVGLKKRLDVNTRLQHRLSHLLGTGVRVLHCDGVLEIYILPITGAPQKRRQSSPIRDSTKSLKRFSEDLDKVLTQLMRSETDSSKGEAVDELWDIILLQVYQHSDSVVKAMQSAFIKYHAQFSDLVAQILGLADTDDHISARDTEVGDLVIHLHQLVSTYNGSVAQNNKLIEWAWEVTRSTNSLEERLRQLLPGIFATELSEAIHLLGHSSRTKYTIIRAATEPSVRCVRVRFGNPPKPRSDSASSSSKTSSPKRSSRGQNHNVATPSAVKNTPAGAILAGPTSNGPDRYPDITDLQPMYLQAVAMLIDSVFRYEMVPVGCDAYYLFGFVTCQDQSEERALCGYYRTFLETAQTPIVPLCEKMARALQLGTLNGLLHNKGLQDLKMSHPSLHDFLMVKSTERPTLFRLIQFIRDVDNEKPLPVLKRDYFTLCQQPEHVAMLKKVYDKILNHVRTVRLHDACRFGRLQELAVEVLGPLDYTTCRLLKNEFPHPLIGFDDDRGLKL</sequence>
<evidence type="ECO:0000256" key="1">
    <source>
        <dbReference type="SAM" id="MobiDB-lite"/>
    </source>
</evidence>
<evidence type="ECO:0000313" key="3">
    <source>
        <dbReference type="Proteomes" id="UP000801428"/>
    </source>
</evidence>
<comment type="caution">
    <text evidence="2">The sequence shown here is derived from an EMBL/GenBank/DDBJ whole genome shotgun (WGS) entry which is preliminary data.</text>
</comment>
<reference evidence="2" key="1">
    <citation type="submission" date="2019-04" db="EMBL/GenBank/DDBJ databases">
        <title>Sequencing of skin fungus with MAO and IRED activity.</title>
        <authorList>
            <person name="Marsaioli A.J."/>
            <person name="Bonatto J.M.C."/>
            <person name="Reis Junior O."/>
        </authorList>
    </citation>
    <scope>NUCLEOTIDE SEQUENCE</scope>
    <source>
        <strain evidence="2">30M1</strain>
    </source>
</reference>
<dbReference type="EMBL" id="SWKU01000010">
    <property type="protein sequence ID" value="KAF3003057.1"/>
    <property type="molecule type" value="Genomic_DNA"/>
</dbReference>
<feature type="compositionally biased region" description="Low complexity" evidence="1">
    <location>
        <begin position="262"/>
        <end position="274"/>
    </location>
</feature>
<keyword evidence="3" id="KW-1185">Reference proteome</keyword>
<accession>A0A9P4WB31</accession>
<feature type="region of interest" description="Disordered" evidence="1">
    <location>
        <begin position="249"/>
        <end position="311"/>
    </location>
</feature>
<dbReference type="OrthoDB" id="4851849at2759"/>
<dbReference type="AlphaFoldDB" id="A0A9P4WB31"/>
<organism evidence="2 3">
    <name type="scientific">Curvularia kusanoi</name>
    <name type="common">Cochliobolus kusanoi</name>
    <dbReference type="NCBI Taxonomy" id="90978"/>
    <lineage>
        <taxon>Eukaryota</taxon>
        <taxon>Fungi</taxon>
        <taxon>Dikarya</taxon>
        <taxon>Ascomycota</taxon>
        <taxon>Pezizomycotina</taxon>
        <taxon>Dothideomycetes</taxon>
        <taxon>Pleosporomycetidae</taxon>
        <taxon>Pleosporales</taxon>
        <taxon>Pleosporineae</taxon>
        <taxon>Pleosporaceae</taxon>
        <taxon>Curvularia</taxon>
    </lineage>
</organism>
<gene>
    <name evidence="2" type="ORF">E8E13_007177</name>
</gene>
<dbReference type="Proteomes" id="UP000801428">
    <property type="component" value="Unassembled WGS sequence"/>
</dbReference>
<protein>
    <submittedName>
        <fullName evidence="2">Uncharacterized protein</fullName>
    </submittedName>
</protein>
<evidence type="ECO:0000313" key="2">
    <source>
        <dbReference type="EMBL" id="KAF3003057.1"/>
    </source>
</evidence>
<feature type="compositionally biased region" description="Polar residues" evidence="1">
    <location>
        <begin position="279"/>
        <end position="291"/>
    </location>
</feature>
<proteinExistence type="predicted"/>
<name>A0A9P4WB31_CURKU</name>